<gene>
    <name evidence="9" type="primary">ung</name>
    <name evidence="13" type="ORF">SAMN05444377_104134</name>
</gene>
<evidence type="ECO:0000256" key="6">
    <source>
        <dbReference type="ARBA" id="ARBA00022763"/>
    </source>
</evidence>
<dbReference type="RefSeq" id="WP_073362317.1">
    <property type="nucleotide sequence ID" value="NZ_FQVQ01000004.1"/>
</dbReference>
<feature type="domain" description="Uracil-DNA glycosylase-like" evidence="12">
    <location>
        <begin position="49"/>
        <end position="210"/>
    </location>
</feature>
<keyword evidence="9" id="KW-0963">Cytoplasm</keyword>
<dbReference type="InterPro" id="IPR005122">
    <property type="entry name" value="Uracil-DNA_glycosylase-like"/>
</dbReference>
<proteinExistence type="inferred from homology"/>
<evidence type="ECO:0000256" key="11">
    <source>
        <dbReference type="RuleBase" id="RU003780"/>
    </source>
</evidence>
<dbReference type="NCBIfam" id="TIGR00628">
    <property type="entry name" value="ung"/>
    <property type="match status" value="1"/>
</dbReference>
<dbReference type="NCBIfam" id="NF003591">
    <property type="entry name" value="PRK05254.1-4"/>
    <property type="match status" value="1"/>
</dbReference>
<dbReference type="CDD" id="cd10027">
    <property type="entry name" value="UDG-F1-like"/>
    <property type="match status" value="1"/>
</dbReference>
<dbReference type="EMBL" id="FQVQ01000004">
    <property type="protein sequence ID" value="SHF15917.1"/>
    <property type="molecule type" value="Genomic_DNA"/>
</dbReference>
<evidence type="ECO:0000256" key="2">
    <source>
        <dbReference type="ARBA" id="ARBA00002631"/>
    </source>
</evidence>
<comment type="function">
    <text evidence="2 9 11">Excises uracil residues from the DNA which can arise as a result of misincorporation of dUMP residues by DNA polymerase or due to deamination of cytosine.</text>
</comment>
<dbReference type="HAMAP" id="MF_00148">
    <property type="entry name" value="UDG"/>
    <property type="match status" value="1"/>
</dbReference>
<organism evidence="13 14">
    <name type="scientific">Flavobacterium fontis</name>
    <dbReference type="NCBI Taxonomy" id="1124188"/>
    <lineage>
        <taxon>Bacteria</taxon>
        <taxon>Pseudomonadati</taxon>
        <taxon>Bacteroidota</taxon>
        <taxon>Flavobacteriia</taxon>
        <taxon>Flavobacteriales</taxon>
        <taxon>Flavobacteriaceae</taxon>
        <taxon>Flavobacterium</taxon>
    </lineage>
</organism>
<reference evidence="13 14" key="1">
    <citation type="submission" date="2016-11" db="EMBL/GenBank/DDBJ databases">
        <authorList>
            <person name="Jaros S."/>
            <person name="Januszkiewicz K."/>
            <person name="Wedrychowicz H."/>
        </authorList>
    </citation>
    <scope>NUCLEOTIDE SEQUENCE [LARGE SCALE GENOMIC DNA]</scope>
    <source>
        <strain evidence="13 14">DSM 25660</strain>
    </source>
</reference>
<comment type="catalytic activity">
    <reaction evidence="1 9 11">
        <text>Hydrolyzes single-stranded DNA or mismatched double-stranded DNA and polynucleotides, releasing free uracil.</text>
        <dbReference type="EC" id="3.2.2.27"/>
    </reaction>
</comment>
<evidence type="ECO:0000256" key="4">
    <source>
        <dbReference type="ARBA" id="ARBA00012030"/>
    </source>
</evidence>
<evidence type="ECO:0000256" key="10">
    <source>
        <dbReference type="PROSITE-ProRule" id="PRU10072"/>
    </source>
</evidence>
<evidence type="ECO:0000256" key="9">
    <source>
        <dbReference type="HAMAP-Rule" id="MF_00148"/>
    </source>
</evidence>
<dbReference type="NCBIfam" id="NF003589">
    <property type="entry name" value="PRK05254.1-2"/>
    <property type="match status" value="1"/>
</dbReference>
<protein>
    <recommendedName>
        <fullName evidence="5 9">Uracil-DNA glycosylase</fullName>
        <shortName evidence="9">UDG</shortName>
        <ecNumber evidence="4 9">3.2.2.27</ecNumber>
    </recommendedName>
</protein>
<dbReference type="OrthoDB" id="9804372at2"/>
<dbReference type="STRING" id="1124188.SAMN05444377_104134"/>
<dbReference type="Proteomes" id="UP000184147">
    <property type="component" value="Unassembled WGS sequence"/>
</dbReference>
<feature type="active site" description="Proton acceptor" evidence="9 10">
    <location>
        <position position="64"/>
    </location>
</feature>
<dbReference type="PANTHER" id="PTHR11264:SF0">
    <property type="entry name" value="URACIL-DNA GLYCOSYLASE"/>
    <property type="match status" value="1"/>
</dbReference>
<keyword evidence="6 9" id="KW-0227">DNA damage</keyword>
<dbReference type="SUPFAM" id="SSF52141">
    <property type="entry name" value="Uracil-DNA glycosylase-like"/>
    <property type="match status" value="1"/>
</dbReference>
<accession>A0A1M4ZDN6</accession>
<evidence type="ECO:0000313" key="14">
    <source>
        <dbReference type="Proteomes" id="UP000184147"/>
    </source>
</evidence>
<dbReference type="SMART" id="SM00987">
    <property type="entry name" value="UreE_C"/>
    <property type="match status" value="1"/>
</dbReference>
<dbReference type="EC" id="3.2.2.27" evidence="4 9"/>
<dbReference type="InterPro" id="IPR036895">
    <property type="entry name" value="Uracil-DNA_glycosylase-like_sf"/>
</dbReference>
<sequence length="220" mass="24957">MLCLPSTWSILLKDEIDKPYFQDLNRFVTAEYKHHPCFPPAAQIFAALDQCSFDSTKVVIIGQDPYHGLGQAHGLSFSVPDAVPFPPSLHNIFKELESDLGIPYPQSGCLQHWATQGVLLLNAILTVRAHEAGSHQQKGWEQFTDAVIQKLANEKHNLVFLLWGSYAQKKGKWIDRSRHLVLESGHPSPLSANRGLWFGNRHFSQTNAYLVEHHNQEIKW</sequence>
<dbReference type="GO" id="GO:0097510">
    <property type="term" value="P:base-excision repair, AP site formation via deaminated base removal"/>
    <property type="evidence" value="ECO:0007669"/>
    <property type="project" value="TreeGrafter"/>
</dbReference>
<dbReference type="SMART" id="SM00986">
    <property type="entry name" value="UDG"/>
    <property type="match status" value="1"/>
</dbReference>
<keyword evidence="8 9" id="KW-0234">DNA repair</keyword>
<evidence type="ECO:0000313" key="13">
    <source>
        <dbReference type="EMBL" id="SHF15917.1"/>
    </source>
</evidence>
<dbReference type="NCBIfam" id="NF003592">
    <property type="entry name" value="PRK05254.1-5"/>
    <property type="match status" value="1"/>
</dbReference>
<dbReference type="NCBIfam" id="NF003588">
    <property type="entry name" value="PRK05254.1-1"/>
    <property type="match status" value="1"/>
</dbReference>
<comment type="similarity">
    <text evidence="3 9 11">Belongs to the uracil-DNA glycosylase (UDG) superfamily. UNG family.</text>
</comment>
<dbReference type="AlphaFoldDB" id="A0A1M4ZDN6"/>
<evidence type="ECO:0000259" key="12">
    <source>
        <dbReference type="SMART" id="SM00986"/>
    </source>
</evidence>
<evidence type="ECO:0000256" key="8">
    <source>
        <dbReference type="ARBA" id="ARBA00023204"/>
    </source>
</evidence>
<evidence type="ECO:0000256" key="7">
    <source>
        <dbReference type="ARBA" id="ARBA00022801"/>
    </source>
</evidence>
<dbReference type="Gene3D" id="3.40.470.10">
    <property type="entry name" value="Uracil-DNA glycosylase-like domain"/>
    <property type="match status" value="1"/>
</dbReference>
<dbReference type="InterPro" id="IPR002043">
    <property type="entry name" value="UDG_fam1"/>
</dbReference>
<evidence type="ECO:0000256" key="1">
    <source>
        <dbReference type="ARBA" id="ARBA00001400"/>
    </source>
</evidence>
<keyword evidence="7 9" id="KW-0378">Hydrolase</keyword>
<evidence type="ECO:0000256" key="5">
    <source>
        <dbReference type="ARBA" id="ARBA00018429"/>
    </source>
</evidence>
<evidence type="ECO:0000256" key="3">
    <source>
        <dbReference type="ARBA" id="ARBA00008184"/>
    </source>
</evidence>
<dbReference type="PANTHER" id="PTHR11264">
    <property type="entry name" value="URACIL-DNA GLYCOSYLASE"/>
    <property type="match status" value="1"/>
</dbReference>
<dbReference type="GO" id="GO:0005737">
    <property type="term" value="C:cytoplasm"/>
    <property type="evidence" value="ECO:0007669"/>
    <property type="project" value="UniProtKB-SubCell"/>
</dbReference>
<dbReference type="Pfam" id="PF03167">
    <property type="entry name" value="UDG"/>
    <property type="match status" value="1"/>
</dbReference>
<dbReference type="FunFam" id="3.40.470.10:FF:000001">
    <property type="entry name" value="Uracil-DNA glycosylase"/>
    <property type="match status" value="1"/>
</dbReference>
<dbReference type="GO" id="GO:0004844">
    <property type="term" value="F:uracil DNA N-glycosylase activity"/>
    <property type="evidence" value="ECO:0007669"/>
    <property type="project" value="UniProtKB-UniRule"/>
</dbReference>
<dbReference type="PROSITE" id="PS00130">
    <property type="entry name" value="U_DNA_GLYCOSYLASE"/>
    <property type="match status" value="1"/>
</dbReference>
<comment type="subcellular location">
    <subcellularLocation>
        <location evidence="9">Cytoplasm</location>
    </subcellularLocation>
</comment>
<dbReference type="InterPro" id="IPR018085">
    <property type="entry name" value="Ura-DNA_Glyclase_AS"/>
</dbReference>
<keyword evidence="14" id="KW-1185">Reference proteome</keyword>
<name>A0A1M4ZDN6_9FLAO</name>